<dbReference type="Pfam" id="PF00550">
    <property type="entry name" value="PP-binding"/>
    <property type="match status" value="2"/>
</dbReference>
<evidence type="ECO:0000256" key="4">
    <source>
        <dbReference type="ARBA" id="ARBA00022737"/>
    </source>
</evidence>
<dbReference type="InterPro" id="IPR013217">
    <property type="entry name" value="Methyltransf_12"/>
</dbReference>
<dbReference type="Pfam" id="PF00668">
    <property type="entry name" value="Condensation"/>
    <property type="match status" value="1"/>
</dbReference>
<keyword evidence="2" id="KW-0596">Phosphopantetheine</keyword>
<proteinExistence type="predicted"/>
<dbReference type="SUPFAM" id="SSF52777">
    <property type="entry name" value="CoA-dependent acyltransferases"/>
    <property type="match status" value="2"/>
</dbReference>
<dbReference type="Gene3D" id="3.30.300.30">
    <property type="match status" value="2"/>
</dbReference>
<keyword evidence="3" id="KW-0597">Phosphoprotein</keyword>
<dbReference type="GO" id="GO:0003824">
    <property type="term" value="F:catalytic activity"/>
    <property type="evidence" value="ECO:0007669"/>
    <property type="project" value="InterPro"/>
</dbReference>
<dbReference type="Pfam" id="PF00501">
    <property type="entry name" value="AMP-binding"/>
    <property type="match status" value="3"/>
</dbReference>
<dbReference type="SUPFAM" id="SSF47336">
    <property type="entry name" value="ACP-like"/>
    <property type="match status" value="2"/>
</dbReference>
<organism evidence="7 8">
    <name type="scientific">Sulfidibacter corallicola</name>
    <dbReference type="NCBI Taxonomy" id="2818388"/>
    <lineage>
        <taxon>Bacteria</taxon>
        <taxon>Pseudomonadati</taxon>
        <taxon>Acidobacteriota</taxon>
        <taxon>Holophagae</taxon>
        <taxon>Acanthopleuribacterales</taxon>
        <taxon>Acanthopleuribacteraceae</taxon>
        <taxon>Sulfidibacter</taxon>
    </lineage>
</organism>
<evidence type="ECO:0000259" key="6">
    <source>
        <dbReference type="PROSITE" id="PS50075"/>
    </source>
</evidence>
<dbReference type="Gene3D" id="3.40.50.12780">
    <property type="entry name" value="N-terminal domain of ligase-like"/>
    <property type="match status" value="3"/>
</dbReference>
<dbReference type="SUPFAM" id="SSF56801">
    <property type="entry name" value="Acetyl-CoA synthetase-like"/>
    <property type="match status" value="2"/>
</dbReference>
<dbReference type="PANTHER" id="PTHR45527">
    <property type="entry name" value="NONRIBOSOMAL PEPTIDE SYNTHETASE"/>
    <property type="match status" value="1"/>
</dbReference>
<keyword evidence="4" id="KW-0677">Repeat</keyword>
<evidence type="ECO:0000256" key="3">
    <source>
        <dbReference type="ARBA" id="ARBA00022553"/>
    </source>
</evidence>
<name>A0A8A4TM99_SULCO</name>
<evidence type="ECO:0000313" key="7">
    <source>
        <dbReference type="EMBL" id="QTD50018.1"/>
    </source>
</evidence>
<dbReference type="Pfam" id="PF00975">
    <property type="entry name" value="Thioesterase"/>
    <property type="match status" value="1"/>
</dbReference>
<dbReference type="InterPro" id="IPR001031">
    <property type="entry name" value="Thioesterase"/>
</dbReference>
<dbReference type="InterPro" id="IPR025110">
    <property type="entry name" value="AMP-bd_C"/>
</dbReference>
<dbReference type="KEGG" id="scor:J3U87_30920"/>
<dbReference type="InterPro" id="IPR029063">
    <property type="entry name" value="SAM-dependent_MTases_sf"/>
</dbReference>
<gene>
    <name evidence="7" type="ORF">J3U87_30920</name>
</gene>
<dbReference type="Gene3D" id="1.10.1200.10">
    <property type="entry name" value="ACP-like"/>
    <property type="match status" value="2"/>
</dbReference>
<evidence type="ECO:0000256" key="1">
    <source>
        <dbReference type="ARBA" id="ARBA00001957"/>
    </source>
</evidence>
<dbReference type="EMBL" id="CP071793">
    <property type="protein sequence ID" value="QTD50018.1"/>
    <property type="molecule type" value="Genomic_DNA"/>
</dbReference>
<dbReference type="CDD" id="cd05930">
    <property type="entry name" value="A_NRPS"/>
    <property type="match status" value="2"/>
</dbReference>
<dbReference type="SUPFAM" id="SSF53474">
    <property type="entry name" value="alpha/beta-Hydrolases"/>
    <property type="match status" value="1"/>
</dbReference>
<dbReference type="InterPro" id="IPR045851">
    <property type="entry name" value="AMP-bd_C_sf"/>
</dbReference>
<dbReference type="GO" id="GO:0009403">
    <property type="term" value="P:toxin biosynthetic process"/>
    <property type="evidence" value="ECO:0007669"/>
    <property type="project" value="UniProtKB-ARBA"/>
</dbReference>
<dbReference type="InterPro" id="IPR020802">
    <property type="entry name" value="TesA-like"/>
</dbReference>
<accession>A0A8A4TM99</accession>
<feature type="domain" description="Carrier" evidence="6">
    <location>
        <begin position="1811"/>
        <end position="1886"/>
    </location>
</feature>
<evidence type="ECO:0000256" key="5">
    <source>
        <dbReference type="SAM" id="MobiDB-lite"/>
    </source>
</evidence>
<dbReference type="SMART" id="SM00823">
    <property type="entry name" value="PKS_PP"/>
    <property type="match status" value="2"/>
</dbReference>
<dbReference type="InterPro" id="IPR000873">
    <property type="entry name" value="AMP-dep_synth/lig_dom"/>
</dbReference>
<dbReference type="InterPro" id="IPR006162">
    <property type="entry name" value="Ppantetheine_attach_site"/>
</dbReference>
<dbReference type="CDD" id="cd02440">
    <property type="entry name" value="AdoMet_MTases"/>
    <property type="match status" value="1"/>
</dbReference>
<dbReference type="Pfam" id="PF13193">
    <property type="entry name" value="AMP-binding_C"/>
    <property type="match status" value="1"/>
</dbReference>
<dbReference type="Gene3D" id="3.30.559.10">
    <property type="entry name" value="Chloramphenicol acetyltransferase-like domain"/>
    <property type="match status" value="1"/>
</dbReference>
<dbReference type="InterPro" id="IPR029058">
    <property type="entry name" value="AB_hydrolase_fold"/>
</dbReference>
<comment type="cofactor">
    <cofactor evidence="1">
        <name>pantetheine 4'-phosphate</name>
        <dbReference type="ChEBI" id="CHEBI:47942"/>
    </cofactor>
</comment>
<dbReference type="GO" id="GO:0031177">
    <property type="term" value="F:phosphopantetheine binding"/>
    <property type="evidence" value="ECO:0007669"/>
    <property type="project" value="InterPro"/>
</dbReference>
<feature type="domain" description="Carrier" evidence="6">
    <location>
        <begin position="768"/>
        <end position="843"/>
    </location>
</feature>
<dbReference type="SMART" id="SM00824">
    <property type="entry name" value="PKS_TE"/>
    <property type="match status" value="1"/>
</dbReference>
<dbReference type="Proteomes" id="UP000663929">
    <property type="component" value="Chromosome"/>
</dbReference>
<dbReference type="InterPro" id="IPR036736">
    <property type="entry name" value="ACP-like_sf"/>
</dbReference>
<dbReference type="Gene3D" id="3.40.50.150">
    <property type="entry name" value="Vaccinia Virus protein VP39"/>
    <property type="match status" value="1"/>
</dbReference>
<dbReference type="InterPro" id="IPR009081">
    <property type="entry name" value="PP-bd_ACP"/>
</dbReference>
<dbReference type="Pfam" id="PF08242">
    <property type="entry name" value="Methyltransf_12"/>
    <property type="match status" value="1"/>
</dbReference>
<dbReference type="SUPFAM" id="SSF53335">
    <property type="entry name" value="S-adenosyl-L-methionine-dependent methyltransferases"/>
    <property type="match status" value="1"/>
</dbReference>
<dbReference type="GO" id="GO:0005737">
    <property type="term" value="C:cytoplasm"/>
    <property type="evidence" value="ECO:0007669"/>
    <property type="project" value="TreeGrafter"/>
</dbReference>
<evidence type="ECO:0000256" key="2">
    <source>
        <dbReference type="ARBA" id="ARBA00022450"/>
    </source>
</evidence>
<dbReference type="InterPro" id="IPR020845">
    <property type="entry name" value="AMP-binding_CS"/>
</dbReference>
<dbReference type="PROSITE" id="PS50075">
    <property type="entry name" value="CARRIER"/>
    <property type="match status" value="2"/>
</dbReference>
<dbReference type="GO" id="GO:0043041">
    <property type="term" value="P:amino acid activation for nonribosomal peptide biosynthetic process"/>
    <property type="evidence" value="ECO:0007669"/>
    <property type="project" value="TreeGrafter"/>
</dbReference>
<dbReference type="InterPro" id="IPR023213">
    <property type="entry name" value="CAT-like_dom_sf"/>
</dbReference>
<feature type="region of interest" description="Disordered" evidence="5">
    <location>
        <begin position="377"/>
        <end position="400"/>
    </location>
</feature>
<dbReference type="PANTHER" id="PTHR45527:SF1">
    <property type="entry name" value="FATTY ACID SYNTHASE"/>
    <property type="match status" value="1"/>
</dbReference>
<dbReference type="InterPro" id="IPR020806">
    <property type="entry name" value="PKS_PP-bd"/>
</dbReference>
<dbReference type="InterPro" id="IPR042099">
    <property type="entry name" value="ANL_N_sf"/>
</dbReference>
<dbReference type="PROSITE" id="PS00012">
    <property type="entry name" value="PHOSPHOPANTETHEINE"/>
    <property type="match status" value="1"/>
</dbReference>
<evidence type="ECO:0000313" key="8">
    <source>
        <dbReference type="Proteomes" id="UP000663929"/>
    </source>
</evidence>
<dbReference type="Gene3D" id="3.40.50.1820">
    <property type="entry name" value="alpha/beta hydrolase"/>
    <property type="match status" value="1"/>
</dbReference>
<dbReference type="CDD" id="cd19531">
    <property type="entry name" value="LCL_NRPS-like"/>
    <property type="match status" value="1"/>
</dbReference>
<keyword evidence="8" id="KW-1185">Reference proteome</keyword>
<dbReference type="InterPro" id="IPR001242">
    <property type="entry name" value="Condensation_dom"/>
</dbReference>
<dbReference type="Gene3D" id="3.30.559.30">
    <property type="entry name" value="Nonribosomal peptide synthetase, condensation domain"/>
    <property type="match status" value="1"/>
</dbReference>
<dbReference type="InterPro" id="IPR010071">
    <property type="entry name" value="AA_adenyl_dom"/>
</dbReference>
<protein>
    <submittedName>
        <fullName evidence="7">Amino acid adenylation domain-containing protein</fullName>
    </submittedName>
</protein>
<dbReference type="RefSeq" id="WP_237379649.1">
    <property type="nucleotide sequence ID" value="NZ_CP071793.1"/>
</dbReference>
<dbReference type="PROSITE" id="PS00455">
    <property type="entry name" value="AMP_BINDING"/>
    <property type="match status" value="2"/>
</dbReference>
<sequence>MRRHGQATALVTDGDSMDYQTLDREAQRIAGFLRARELPAETVVALFLERGPHLHAALLGTLQVGCAYVALSRELPRGRLVDMLRQSGARVLVCAQPDHAVAESLLWRCPTLSHLLTLPSAVREPIDAGDRPLMNRELWEHVATTARDDIEAGGWIDSFSGNPLPAEVMADYAANVHARLGPLLSPSLRVLEIGCGSGYTLRALAPHVGGYVATDLSEAMLAWNRRQCRERGWHHVRFARMEAAHIDMLREDPFDLVVLNSVIQCFGDYDYLRQVLRLAMAAMGPRGHLFLGDLMDLDLEEPLLAALHAAAIETPSVKTDFSNELFVSRAFLEDLCAETPALVRADFHHKTGTTDSELTRYRFDCLLTVDESRATSHDPCGEPRHKYRWSGSRPDRDPGRATPAIHPDALANLMFTSGSTGRPKAAMITHAGIAGLALATGPQAIVPGDRVLQISSVSFDAFTWETFGAFANGACLVTLPKSELLDADLFAQALRDHRITVVLMVPSLFNPHCERDPTMFAGLRLLILGGEAVSGHHVDLVMRQCPDLLVVNAYGPAENTVIATTCELRGRYANPPIGTAIQGAEALVLGDDGTRKAPGKPGELCLGGSGLARGYRGRPGLTAERFLPHPHRPGARLYRTGDLVRRGRQGDLEFLGRVDDQVKIRGQRVEPAEIARVMSGLAGVQEARVIAIPREERDWALCAYFRSAEALDVQRLRAELVLRLPAAMIPSWFMQVQAFPLTANGKLDKRALPQPSAHFRATRRKEETPSPGLESTLAEIWKTLLPGADPGRFDDFFRLGGHSLKATRLLSRVHAECGTKVPLRAFMSRPTLAALAETIRELSGPQPTPITATSDADHYPLSPGQHRLWLFQQWHPDSPAYHVPGLFRVDGPFDLDAFGAALRYLAQRHEAIRTGILSQGHQPRQFVLDEVPLIPEVVDLRDRPDPETDALRAAEEAAARAFDLDRPPLLRCHIYRLADQAYLVLLNMHHLVCDGWSMGLLIRDLEQGYTEALNGGAPRPETPAEAPQYRDYALWLDRWLRDDAGRAQRDFWLAHLNPLPPQPDLPSDRPRSPRQTHEGRSLLFRLDAATSTRLRRCCREWGISLFSGCLTLLEILLYRYTGQRDLVVGTAVAGRTRIEWEPLVGFFVNTLALRTRIEGRPTFATLAHRIHQTCVAAYDHQLYPFDRLIEDLGVPRDPSRPPLFNVMAIMQNNEGHGWRVPELHIEPIVREEPASLFDWSWHFAETGATLTIKLIYNRALYGPARMARVASHFQNIAQQATSDPTLPISDLVMLTASERADLRRWSKPVGAVPTARTLAELFQHSVSRFPQRPALIEDAGTLTYAELDRAANQLAHCLAARGVVAGTRVAVNRARGRSWLTTMLALFKLGAVYLPLDPSIPLQRRRTMAHTARCAFLIGESLDDDFSIPTPNSRDLASFPTHLPDLRPSRDLTAYIMFTSGSTGEPKGVCLAHGGVVNMAVHSAALFGIEARDRVLQFASSAFDISIAEVFRAFAAGAALVPVPAGLRLNASAFIHFVARHEVTVAVLPPGLIRVLGDQLPASVRILNSGGDTAFPDDAHHHAARRRFINSYGPTEGSVTATCHLVTEEEDSDRDIPIGRPLANVAVHVLDRDQNPLPIGVTGELHLGGDLLAHGYLDDPGRTARSFVPSPFETGARLYATGDFGYWDDRGRLHIVGRRDDQVKVRGFRIELGEVRSALLKLAGVADAAVCCTRDSEGEATLTAFITTRTEAAPSSEIEFGRRLRRQLKDRLPEYMVPTRFQIESGFQRTTSGKIDRAGLVRRADDERRITSPDTWEARLLPHWRDILAKPELDVMDDFFANGGSSLKAMRLLTRLEVHLGLVLPPMALFGAPTVRELAHRLGNPTRHVEEITVFNPTAALPIFCFPPSIGFPSCYRSLAAALPEYRLIGFSFPAAHDDPAACLADLVADIPTEGPRLLLGYSAGAHLAAQVAQRLGGEVAVLLLDPRLEDASVPRTTSEVDHVFASPRLAGWLPPGRTGDQIRETAQAYARYIAEHRIAEVDRDYCHLIEAEDQWTGLPEGRKRHRAAGTHFELLEAPYLAHNAALIRRLCASILGHPEVGERIP</sequence>
<reference evidence="7" key="1">
    <citation type="submission" date="2021-03" db="EMBL/GenBank/DDBJ databases">
        <title>Acanthopleuribacteraceae sp. M133.</title>
        <authorList>
            <person name="Wang G."/>
        </authorList>
    </citation>
    <scope>NUCLEOTIDE SEQUENCE</scope>
    <source>
        <strain evidence="7">M133</strain>
    </source>
</reference>
<dbReference type="NCBIfam" id="TIGR01733">
    <property type="entry name" value="AA-adenyl-dom"/>
    <property type="match status" value="1"/>
</dbReference>